<keyword evidence="15" id="KW-0460">Magnesium</keyword>
<evidence type="ECO:0000313" key="19">
    <source>
        <dbReference type="Proteomes" id="UP000636949"/>
    </source>
</evidence>
<dbReference type="InterPro" id="IPR006073">
    <property type="entry name" value="GTP-bd"/>
</dbReference>
<dbReference type="SUPFAM" id="SSF52540">
    <property type="entry name" value="P-loop containing nucleoside triphosphate hydrolases"/>
    <property type="match status" value="1"/>
</dbReference>
<organism evidence="18 19">
    <name type="scientific">Cysteiniphilum litorale</name>
    <dbReference type="NCBI Taxonomy" id="2056700"/>
    <lineage>
        <taxon>Bacteria</taxon>
        <taxon>Pseudomonadati</taxon>
        <taxon>Pseudomonadota</taxon>
        <taxon>Gammaproteobacteria</taxon>
        <taxon>Thiotrichales</taxon>
        <taxon>Fastidiosibacteraceae</taxon>
        <taxon>Cysteiniphilum</taxon>
    </lineage>
</organism>
<evidence type="ECO:0000256" key="15">
    <source>
        <dbReference type="PIRSR" id="PIRSR603373-2"/>
    </source>
</evidence>
<evidence type="ECO:0000256" key="14">
    <source>
        <dbReference type="PIRSR" id="PIRSR603373-1"/>
    </source>
</evidence>
<feature type="transmembrane region" description="Helical" evidence="16">
    <location>
        <begin position="718"/>
        <end position="739"/>
    </location>
</feature>
<dbReference type="Proteomes" id="UP000636949">
    <property type="component" value="Unassembled WGS sequence"/>
</dbReference>
<feature type="binding site" evidence="14">
    <location>
        <begin position="7"/>
        <end position="14"/>
    </location>
    <ligand>
        <name>GTP</name>
        <dbReference type="ChEBI" id="CHEBI:37565"/>
        <label>1</label>
    </ligand>
</feature>
<accession>A0A8J3E7Q8</accession>
<dbReference type="PANTHER" id="PTHR43185:SF1">
    <property type="entry name" value="FE(2+) TRANSPORTER FEOB"/>
    <property type="match status" value="1"/>
</dbReference>
<keyword evidence="12 16" id="KW-0472">Membrane</keyword>
<proteinExistence type="inferred from homology"/>
<keyword evidence="4 16" id="KW-0410">Iron transport</keyword>
<evidence type="ECO:0000256" key="4">
    <source>
        <dbReference type="ARBA" id="ARBA00022496"/>
    </source>
</evidence>
<feature type="binding site" evidence="14">
    <location>
        <begin position="32"/>
        <end position="36"/>
    </location>
    <ligand>
        <name>GTP</name>
        <dbReference type="ChEBI" id="CHEBI:37565"/>
        <label>1</label>
    </ligand>
</feature>
<dbReference type="Gene3D" id="3.40.50.300">
    <property type="entry name" value="P-loop containing nucleotide triphosphate hydrolases"/>
    <property type="match status" value="1"/>
</dbReference>
<reference evidence="18" key="1">
    <citation type="journal article" date="2014" name="Int. J. Syst. Evol. Microbiol.">
        <title>Complete genome sequence of Corynebacterium casei LMG S-19264T (=DSM 44701T), isolated from a smear-ripened cheese.</title>
        <authorList>
            <consortium name="US DOE Joint Genome Institute (JGI-PGF)"/>
            <person name="Walter F."/>
            <person name="Albersmeier A."/>
            <person name="Kalinowski J."/>
            <person name="Ruckert C."/>
        </authorList>
    </citation>
    <scope>NUCLEOTIDE SEQUENCE</scope>
    <source>
        <strain evidence="18">CGMCC 1.15758</strain>
    </source>
</reference>
<feature type="binding site" evidence="14">
    <location>
        <begin position="116"/>
        <end position="119"/>
    </location>
    <ligand>
        <name>GTP</name>
        <dbReference type="ChEBI" id="CHEBI:37565"/>
        <label>4</label>
    </ligand>
</feature>
<dbReference type="GO" id="GO:0046872">
    <property type="term" value="F:metal ion binding"/>
    <property type="evidence" value="ECO:0007669"/>
    <property type="project" value="UniProtKB-KW"/>
</dbReference>
<dbReference type="NCBIfam" id="TIGR00437">
    <property type="entry name" value="feoB"/>
    <property type="match status" value="1"/>
</dbReference>
<dbReference type="Pfam" id="PF07670">
    <property type="entry name" value="Gate"/>
    <property type="match status" value="2"/>
</dbReference>
<dbReference type="NCBIfam" id="TIGR00231">
    <property type="entry name" value="small_GTP"/>
    <property type="match status" value="1"/>
</dbReference>
<dbReference type="FunFam" id="3.40.50.300:FF:000426">
    <property type="entry name" value="Ferrous iron transport protein B"/>
    <property type="match status" value="1"/>
</dbReference>
<feature type="binding site" evidence="15">
    <location>
        <position position="19"/>
    </location>
    <ligand>
        <name>Mg(2+)</name>
        <dbReference type="ChEBI" id="CHEBI:18420"/>
        <label>2</label>
    </ligand>
</feature>
<dbReference type="AlphaFoldDB" id="A0A8J3E7Q8"/>
<gene>
    <name evidence="18" type="primary">feoB</name>
    <name evidence="18" type="ORF">GCM10010995_01740</name>
</gene>
<dbReference type="NCBIfam" id="NF007105">
    <property type="entry name" value="PRK09554.1"/>
    <property type="match status" value="1"/>
</dbReference>
<evidence type="ECO:0000256" key="9">
    <source>
        <dbReference type="ARBA" id="ARBA00023004"/>
    </source>
</evidence>
<dbReference type="InterPro" id="IPR011642">
    <property type="entry name" value="Gate_dom"/>
</dbReference>
<feature type="transmembrane region" description="Helical" evidence="16">
    <location>
        <begin position="318"/>
        <end position="336"/>
    </location>
</feature>
<keyword evidence="9 16" id="KW-0408">Iron</keyword>
<keyword evidence="6 16" id="KW-0812">Transmembrane</keyword>
<feature type="binding site" evidence="14">
    <location>
        <begin position="53"/>
        <end position="56"/>
    </location>
    <ligand>
        <name>GTP</name>
        <dbReference type="ChEBI" id="CHEBI:37565"/>
        <label>1</label>
    </ligand>
</feature>
<evidence type="ECO:0000256" key="2">
    <source>
        <dbReference type="ARBA" id="ARBA00022448"/>
    </source>
</evidence>
<name>A0A8J3E7Q8_9GAMM</name>
<keyword evidence="19" id="KW-1185">Reference proteome</keyword>
<feature type="binding site" evidence="15">
    <location>
        <position position="18"/>
    </location>
    <ligand>
        <name>Mg(2+)</name>
        <dbReference type="ChEBI" id="CHEBI:18420"/>
        <label>2</label>
    </ligand>
</feature>
<dbReference type="Gene3D" id="1.10.287.1770">
    <property type="match status" value="1"/>
</dbReference>
<keyword evidence="5" id="KW-0997">Cell inner membrane</keyword>
<dbReference type="GO" id="GO:0015093">
    <property type="term" value="F:ferrous iron transmembrane transporter activity"/>
    <property type="evidence" value="ECO:0007669"/>
    <property type="project" value="UniProtKB-UniRule"/>
</dbReference>
<evidence type="ECO:0000313" key="18">
    <source>
        <dbReference type="EMBL" id="GGF88151.1"/>
    </source>
</evidence>
<evidence type="ECO:0000256" key="10">
    <source>
        <dbReference type="ARBA" id="ARBA00023065"/>
    </source>
</evidence>
<dbReference type="PRINTS" id="PR00326">
    <property type="entry name" value="GTP1OBG"/>
</dbReference>
<evidence type="ECO:0000256" key="16">
    <source>
        <dbReference type="RuleBase" id="RU362098"/>
    </source>
</evidence>
<dbReference type="PANTHER" id="PTHR43185">
    <property type="entry name" value="FERROUS IRON TRANSPORT PROTEIN B"/>
    <property type="match status" value="1"/>
</dbReference>
<keyword evidence="11 14" id="KW-0342">GTP-binding</keyword>
<dbReference type="CDD" id="cd01879">
    <property type="entry name" value="FeoB"/>
    <property type="match status" value="1"/>
</dbReference>
<comment type="subcellular location">
    <subcellularLocation>
        <location evidence="1 16">Cell inner membrane</location>
        <topology evidence="1 16">Multi-pass membrane protein</topology>
    </subcellularLocation>
</comment>
<dbReference type="InterPro" id="IPR030389">
    <property type="entry name" value="G_FEOB_dom"/>
</dbReference>
<feature type="transmembrane region" description="Helical" evidence="16">
    <location>
        <begin position="343"/>
        <end position="360"/>
    </location>
</feature>
<feature type="domain" description="FeoB-type G" evidence="17">
    <location>
        <begin position="1"/>
        <end position="165"/>
    </location>
</feature>
<dbReference type="InterPro" id="IPR003373">
    <property type="entry name" value="Fe2_transport_prot-B"/>
</dbReference>
<evidence type="ECO:0000256" key="3">
    <source>
        <dbReference type="ARBA" id="ARBA00022475"/>
    </source>
</evidence>
<dbReference type="Pfam" id="PF07664">
    <property type="entry name" value="FeoB_C"/>
    <property type="match status" value="1"/>
</dbReference>
<feature type="binding site" evidence="15">
    <location>
        <position position="21"/>
    </location>
    <ligand>
        <name>Mg(2+)</name>
        <dbReference type="ChEBI" id="CHEBI:18420"/>
        <label>2</label>
    </ligand>
</feature>
<evidence type="ECO:0000256" key="1">
    <source>
        <dbReference type="ARBA" id="ARBA00004429"/>
    </source>
</evidence>
<evidence type="ECO:0000256" key="5">
    <source>
        <dbReference type="ARBA" id="ARBA00022519"/>
    </source>
</evidence>
<feature type="transmembrane region" description="Helical" evidence="16">
    <location>
        <begin position="685"/>
        <end position="706"/>
    </location>
</feature>
<feature type="transmembrane region" description="Helical" evidence="16">
    <location>
        <begin position="649"/>
        <end position="679"/>
    </location>
</feature>
<evidence type="ECO:0000256" key="11">
    <source>
        <dbReference type="ARBA" id="ARBA00023134"/>
    </source>
</evidence>
<evidence type="ECO:0000256" key="12">
    <source>
        <dbReference type="ARBA" id="ARBA00023136"/>
    </source>
</evidence>
<dbReference type="InterPro" id="IPR050860">
    <property type="entry name" value="FeoB_GTPase"/>
</dbReference>
<evidence type="ECO:0000256" key="8">
    <source>
        <dbReference type="ARBA" id="ARBA00022989"/>
    </source>
</evidence>
<protein>
    <recommendedName>
        <fullName evidence="13 16">Ferrous iron transport protein B</fullName>
    </recommendedName>
</protein>
<dbReference type="EMBL" id="BMJS01000001">
    <property type="protein sequence ID" value="GGF88151.1"/>
    <property type="molecule type" value="Genomic_DNA"/>
</dbReference>
<reference evidence="18" key="2">
    <citation type="submission" date="2020-09" db="EMBL/GenBank/DDBJ databases">
        <authorList>
            <person name="Sun Q."/>
            <person name="Zhou Y."/>
        </authorList>
    </citation>
    <scope>NUCLEOTIDE SEQUENCE</scope>
    <source>
        <strain evidence="18">CGMCC 1.15758</strain>
    </source>
</reference>
<dbReference type="RefSeq" id="WP_117001222.1">
    <property type="nucleotide sequence ID" value="NZ_BMJS01000001.1"/>
</dbReference>
<dbReference type="GO" id="GO:0005886">
    <property type="term" value="C:plasma membrane"/>
    <property type="evidence" value="ECO:0007669"/>
    <property type="project" value="UniProtKB-SubCell"/>
</dbReference>
<keyword evidence="2 16" id="KW-0813">Transport</keyword>
<evidence type="ECO:0000259" key="17">
    <source>
        <dbReference type="PROSITE" id="PS51711"/>
    </source>
</evidence>
<dbReference type="InterPro" id="IPR011640">
    <property type="entry name" value="Fe2_transport_prot_B_C"/>
</dbReference>
<keyword evidence="8 16" id="KW-1133">Transmembrane helix</keyword>
<keyword evidence="7 14" id="KW-0547">Nucleotide-binding</keyword>
<comment type="similarity">
    <text evidence="16">Belongs to the TRAFAC class TrmE-Era-EngA-EngB-Septin-like GTPase superfamily. FeoB GTPase (TC 9.A.8) family.</text>
</comment>
<keyword evidence="15" id="KW-0479">Metal-binding</keyword>
<evidence type="ECO:0000256" key="6">
    <source>
        <dbReference type="ARBA" id="ARBA00022692"/>
    </source>
</evidence>
<feature type="transmembrane region" description="Helical" evidence="16">
    <location>
        <begin position="275"/>
        <end position="298"/>
    </location>
</feature>
<dbReference type="InterPro" id="IPR027417">
    <property type="entry name" value="P-loop_NTPase"/>
</dbReference>
<keyword evidence="10" id="KW-0406">Ion transport</keyword>
<comment type="function">
    <text evidence="16">Probable transporter of a GTP-driven Fe(2+) uptake system.</text>
</comment>
<feature type="binding site" evidence="15">
    <location>
        <position position="22"/>
    </location>
    <ligand>
        <name>Mg(2+)</name>
        <dbReference type="ChEBI" id="CHEBI:18420"/>
        <label>1</label>
    </ligand>
</feature>
<feature type="transmembrane region" description="Helical" evidence="16">
    <location>
        <begin position="414"/>
        <end position="440"/>
    </location>
</feature>
<dbReference type="PROSITE" id="PS51711">
    <property type="entry name" value="G_FEOB"/>
    <property type="match status" value="1"/>
</dbReference>
<dbReference type="GO" id="GO:0005525">
    <property type="term" value="F:GTP binding"/>
    <property type="evidence" value="ECO:0007669"/>
    <property type="project" value="UniProtKB-KW"/>
</dbReference>
<evidence type="ECO:0000256" key="7">
    <source>
        <dbReference type="ARBA" id="ARBA00022741"/>
    </source>
</evidence>
<dbReference type="InterPro" id="IPR005225">
    <property type="entry name" value="Small_GTP-bd"/>
</dbReference>
<dbReference type="Pfam" id="PF02421">
    <property type="entry name" value="FeoB_N"/>
    <property type="match status" value="1"/>
</dbReference>
<feature type="transmembrane region" description="Helical" evidence="16">
    <location>
        <begin position="446"/>
        <end position="466"/>
    </location>
</feature>
<keyword evidence="3" id="KW-1003">Cell membrane</keyword>
<dbReference type="OrthoDB" id="9809127at2"/>
<comment type="caution">
    <text evidence="18">The sequence shown here is derived from an EMBL/GenBank/DDBJ whole genome shotgun (WGS) entry which is preliminary data.</text>
</comment>
<feature type="transmembrane region" description="Helical" evidence="16">
    <location>
        <begin position="380"/>
        <end position="402"/>
    </location>
</feature>
<evidence type="ECO:0000256" key="13">
    <source>
        <dbReference type="NCBIfam" id="TIGR00437"/>
    </source>
</evidence>
<sequence>MKYAIIGNPNCGKTTLFNALTGLKQKVGNWSGVTVDKKVGKVDLNNQRIEIVDLPGIYTLTASDESSIDEQIAARFIVEDKPDAIINVIDASNLERNLYLTTQLMETGIPLILVINMIDVASKKGIVIDYHKLEQTLGCTVIPVIGRKKVGISELKTALFKPQSNSSYDLSHYYPETINELTTQITEANYQYPSLWLSTSIAEDNYLLKQLLSSTDFNRLQALKLELKLDHTADITLSSARYQAIADIVNKSSKTQQVSQHKATEMIDKLCMNKYLGIPVFLFVMYLMFEFSITIGGALQPLFDNTSSVIFVEGMTHLGVYLGLPLWLVAVIAQGVGLGINTVLTFIPQIGCMFLFLSFLEDSGYMARAAYVMDRFMQAIGLPGKAFVPLIVGFGCNVPSVMATRTLETRRDRLMTIMMAPFMSCGARLAIFAVFAAAFFPQNSALIVFSLYIAGILGAIITGYVVKFALLTGKSAPFVMELPVYHLPNFKTIGLNSWNRLKRFIFRAGKVIVPICVLVGTLNSIQTNGVVVAGGSPDSILAQTGRTITPVLKPMGVTEDNWQATVGLLTGTLAKEVVVGTLNTLYTQEKPQSLANVASEKFDFWGGIAASWHDTVDGFKNMSLSAFINPFAANEADANMDKTAMGSMVVAFGSLAAAFAYMLFVLLYVPCASVIGAMAREATRGWAWLSVIWSTSIAYVAAVIVYQLTQLASTPLHALSWIIGVIIYMILLVLAMKYFSQKFRFELELNKGCSKGCAVTVNSKESGCH</sequence>